<keyword evidence="2" id="KW-1185">Reference proteome</keyword>
<dbReference type="PANTHER" id="PTHR47369">
    <property type="entry name" value="BTB/POZ DOMAIN-CONTAINING PROTEIN"/>
    <property type="match status" value="1"/>
</dbReference>
<dbReference type="Proteomes" id="UP000652761">
    <property type="component" value="Unassembled WGS sequence"/>
</dbReference>
<evidence type="ECO:0000313" key="2">
    <source>
        <dbReference type="Proteomes" id="UP000652761"/>
    </source>
</evidence>
<proteinExistence type="predicted"/>
<dbReference type="AlphaFoldDB" id="A0A843WMF3"/>
<gene>
    <name evidence="1" type="ORF">Taro_040626</name>
</gene>
<dbReference type="OrthoDB" id="6359943at2759"/>
<accession>A0A843WMF3</accession>
<organism evidence="1 2">
    <name type="scientific">Colocasia esculenta</name>
    <name type="common">Wild taro</name>
    <name type="synonym">Arum esculentum</name>
    <dbReference type="NCBI Taxonomy" id="4460"/>
    <lineage>
        <taxon>Eukaryota</taxon>
        <taxon>Viridiplantae</taxon>
        <taxon>Streptophyta</taxon>
        <taxon>Embryophyta</taxon>
        <taxon>Tracheophyta</taxon>
        <taxon>Spermatophyta</taxon>
        <taxon>Magnoliopsida</taxon>
        <taxon>Liliopsida</taxon>
        <taxon>Araceae</taxon>
        <taxon>Aroideae</taxon>
        <taxon>Colocasieae</taxon>
        <taxon>Colocasia</taxon>
    </lineage>
</organism>
<comment type="caution">
    <text evidence="1">The sequence shown here is derived from an EMBL/GenBank/DDBJ whole genome shotgun (WGS) entry which is preliminary data.</text>
</comment>
<sequence>MQVLCGRLQVSVQAFNNEYPQGRRTLGLFLHRRKAEATDSLKNVHMYIDSREKVTARYQLICPSKREVMVFGNFKDSGTLLPKAPKGWGWRTALLFDELPDLLQAAASIALAVGALAVGVVVAMAAATASTPVAATFANFLLLLSAAMDSSLRGRRILSSSRPEVFLLDIYFWKLILRLSTNGDHLSISLKLPEPKASEKLVVVDRWLSSVDRWLSSIDRWTRLVDNQTRPVDSMEMNAQERLVAAMETLRQDVELYAQAQREAHVQINEEVLNLTAGAFLEGNPRASLDTMTQIMNNLDSLKMGKDMLLHQVEGY</sequence>
<reference evidence="1" key="1">
    <citation type="submission" date="2017-07" db="EMBL/GenBank/DDBJ databases">
        <title>Taro Niue Genome Assembly and Annotation.</title>
        <authorList>
            <person name="Atibalentja N."/>
            <person name="Keating K."/>
            <person name="Fields C.J."/>
        </authorList>
    </citation>
    <scope>NUCLEOTIDE SEQUENCE</scope>
    <source>
        <strain evidence="1">Niue_2</strain>
        <tissue evidence="1">Leaf</tissue>
    </source>
</reference>
<dbReference type="PANTHER" id="PTHR47369:SF1">
    <property type="entry name" value="BTB_POZ DOMAIN-CONTAINING PROTEIN"/>
    <property type="match status" value="1"/>
</dbReference>
<protein>
    <submittedName>
        <fullName evidence="1">Uncharacterized protein</fullName>
    </submittedName>
</protein>
<evidence type="ECO:0000313" key="1">
    <source>
        <dbReference type="EMBL" id="MQM07778.1"/>
    </source>
</evidence>
<dbReference type="EMBL" id="NMUH01003950">
    <property type="protein sequence ID" value="MQM07778.1"/>
    <property type="molecule type" value="Genomic_DNA"/>
</dbReference>
<name>A0A843WMF3_COLES</name>